<dbReference type="EMBL" id="JAQQAF010000006">
    <property type="protein sequence ID" value="KAJ8477826.1"/>
    <property type="molecule type" value="Genomic_DNA"/>
</dbReference>
<dbReference type="PANTHER" id="PTHR42648:SF27">
    <property type="entry name" value="RNA-DIRECTED DNA POLYMERASE"/>
    <property type="match status" value="1"/>
</dbReference>
<dbReference type="AlphaFoldDB" id="A0AAV8PD38"/>
<keyword evidence="2" id="KW-0378">Hydrolase</keyword>
<keyword evidence="1" id="KW-0479">Metal-binding</keyword>
<name>A0AAV8PD38_ENSVE</name>
<evidence type="ECO:0000313" key="4">
    <source>
        <dbReference type="EMBL" id="KAJ8477826.1"/>
    </source>
</evidence>
<accession>A0AAV8PD38</accession>
<dbReference type="GO" id="GO:0046872">
    <property type="term" value="F:metal ion binding"/>
    <property type="evidence" value="ECO:0007669"/>
    <property type="project" value="UniProtKB-KW"/>
</dbReference>
<evidence type="ECO:0000313" key="5">
    <source>
        <dbReference type="Proteomes" id="UP001222027"/>
    </source>
</evidence>
<dbReference type="Pfam" id="PF07727">
    <property type="entry name" value="RVT_2"/>
    <property type="match status" value="1"/>
</dbReference>
<dbReference type="GO" id="GO:0003676">
    <property type="term" value="F:nucleic acid binding"/>
    <property type="evidence" value="ECO:0007669"/>
    <property type="project" value="InterPro"/>
</dbReference>
<gene>
    <name evidence="4" type="ORF">OPV22_021553</name>
</gene>
<dbReference type="Gene3D" id="3.30.420.10">
    <property type="entry name" value="Ribonuclease H-like superfamily/Ribonuclease H"/>
    <property type="match status" value="1"/>
</dbReference>
<keyword evidence="5" id="KW-1185">Reference proteome</keyword>
<organism evidence="4 5">
    <name type="scientific">Ensete ventricosum</name>
    <name type="common">Abyssinian banana</name>
    <name type="synonym">Musa ensete</name>
    <dbReference type="NCBI Taxonomy" id="4639"/>
    <lineage>
        <taxon>Eukaryota</taxon>
        <taxon>Viridiplantae</taxon>
        <taxon>Streptophyta</taxon>
        <taxon>Embryophyta</taxon>
        <taxon>Tracheophyta</taxon>
        <taxon>Spermatophyta</taxon>
        <taxon>Magnoliopsida</taxon>
        <taxon>Liliopsida</taxon>
        <taxon>Zingiberales</taxon>
        <taxon>Musaceae</taxon>
        <taxon>Ensete</taxon>
    </lineage>
</organism>
<dbReference type="CDD" id="cd00303">
    <property type="entry name" value="retropepsin_like"/>
    <property type="match status" value="1"/>
</dbReference>
<protein>
    <recommendedName>
        <fullName evidence="3">Integrase catalytic domain-containing protein</fullName>
    </recommendedName>
</protein>
<comment type="caution">
    <text evidence="4">The sequence shown here is derived from an EMBL/GenBank/DDBJ whole genome shotgun (WGS) entry which is preliminary data.</text>
</comment>
<reference evidence="4 5" key="1">
    <citation type="submission" date="2022-12" db="EMBL/GenBank/DDBJ databases">
        <title>Chromosome-scale assembly of the Ensete ventricosum genome.</title>
        <authorList>
            <person name="Dussert Y."/>
            <person name="Stocks J."/>
            <person name="Wendawek A."/>
            <person name="Woldeyes F."/>
            <person name="Nichols R.A."/>
            <person name="Borrell J.S."/>
        </authorList>
    </citation>
    <scope>NUCLEOTIDE SEQUENCE [LARGE SCALE GENOMIC DNA]</scope>
    <source>
        <strain evidence="5">cv. Maze</strain>
        <tissue evidence="4">Seeds</tissue>
    </source>
</reference>
<dbReference type="InterPro" id="IPR012337">
    <property type="entry name" value="RNaseH-like_sf"/>
</dbReference>
<dbReference type="GO" id="GO:0015074">
    <property type="term" value="P:DNA integration"/>
    <property type="evidence" value="ECO:0007669"/>
    <property type="project" value="InterPro"/>
</dbReference>
<dbReference type="PROSITE" id="PS50994">
    <property type="entry name" value="INTEGRASE"/>
    <property type="match status" value="1"/>
</dbReference>
<feature type="domain" description="Integrase catalytic" evidence="3">
    <location>
        <begin position="202"/>
        <end position="358"/>
    </location>
</feature>
<dbReference type="InterPro" id="IPR036397">
    <property type="entry name" value="RNaseH_sf"/>
</dbReference>
<evidence type="ECO:0000256" key="1">
    <source>
        <dbReference type="ARBA" id="ARBA00022723"/>
    </source>
</evidence>
<dbReference type="InterPro" id="IPR039537">
    <property type="entry name" value="Retrotran_Ty1/copia-like"/>
</dbReference>
<evidence type="ECO:0000259" key="3">
    <source>
        <dbReference type="PROSITE" id="PS50994"/>
    </source>
</evidence>
<dbReference type="InterPro" id="IPR013103">
    <property type="entry name" value="RVT_2"/>
</dbReference>
<evidence type="ECO:0000256" key="2">
    <source>
        <dbReference type="ARBA" id="ARBA00022801"/>
    </source>
</evidence>
<dbReference type="SUPFAM" id="SSF53098">
    <property type="entry name" value="Ribonuclease H-like"/>
    <property type="match status" value="1"/>
</dbReference>
<dbReference type="GO" id="GO:0016787">
    <property type="term" value="F:hydrolase activity"/>
    <property type="evidence" value="ECO:0007669"/>
    <property type="project" value="UniProtKB-KW"/>
</dbReference>
<dbReference type="InterPro" id="IPR001584">
    <property type="entry name" value="Integrase_cat-core"/>
</dbReference>
<sequence>MLRPTTPSTTIQALALKKLTRDELREQSAKELCWHCDESWSHKYHCKKGQLLMIEPAEDEDNKISEEALEPKEEAIKEESQPANYAVHVLAGYSNPLMIAPTKEPKLEYTTLEPKEKDAPQLATRTVPTLAGYNNLQKLKIEGFLEQQSVIILIDAGSTHNFMSSKVAAHLMLQKEDYNGFEVKVANGQILKCNQKFLRVKLILQEQDVVADFFLLPLDGFDIVLGFDWYGHVYLMKYKSEAFEKFRESKNEVENQIGKSIKTLRSDQGGEYLSTEFTHFLRDNGILSQWTPPYTPQLNGVSERRNHTLLDMVRSMMRFADLPVLFWGYALEPAAYLLNRVSSKSVVSTPYEIWKGKKPDLKIVKIWGCPAHVFVAKRPVFLENEHILGGNSGSEIELSEVGEPSSNTILEPESVQAIMSIDSGEWEEAMNSEIDFMYSNKVWNIVDAPKGIVRINCKWIFKKKIGVDGKVETDKARLVAKGYHQRKGVDYGETFSPVAMLKSIRIILAIAAHYDSEI</sequence>
<proteinExistence type="predicted"/>
<dbReference type="PANTHER" id="PTHR42648">
    <property type="entry name" value="TRANSPOSASE, PUTATIVE-RELATED"/>
    <property type="match status" value="1"/>
</dbReference>
<dbReference type="Proteomes" id="UP001222027">
    <property type="component" value="Unassembled WGS sequence"/>
</dbReference>
<dbReference type="Pfam" id="PF08284">
    <property type="entry name" value="RVP_2"/>
    <property type="match status" value="1"/>
</dbReference>